<comment type="catalytic activity">
    <reaction evidence="6">
        <text>Couples ATP hydrolysis with the unwinding of duplex DNA by translocating in the 3'-5' direction.</text>
        <dbReference type="EC" id="5.6.2.4"/>
    </reaction>
</comment>
<evidence type="ECO:0000256" key="6">
    <source>
        <dbReference type="ARBA" id="ARBA00034617"/>
    </source>
</evidence>
<dbReference type="GO" id="GO:0043138">
    <property type="term" value="F:3'-5' DNA helicase activity"/>
    <property type="evidence" value="ECO:0007669"/>
    <property type="project" value="UniProtKB-EC"/>
</dbReference>
<dbReference type="AlphaFoldDB" id="A8MID8"/>
<dbReference type="GO" id="GO:0005829">
    <property type="term" value="C:cytosol"/>
    <property type="evidence" value="ECO:0007669"/>
    <property type="project" value="TreeGrafter"/>
</dbReference>
<dbReference type="EMBL" id="CP000853">
    <property type="protein sequence ID" value="ABW19570.1"/>
    <property type="molecule type" value="Genomic_DNA"/>
</dbReference>
<dbReference type="GO" id="GO:0016887">
    <property type="term" value="F:ATP hydrolysis activity"/>
    <property type="evidence" value="ECO:0007669"/>
    <property type="project" value="RHEA"/>
</dbReference>
<dbReference type="Pfam" id="PF00580">
    <property type="entry name" value="UvrD-helicase"/>
    <property type="match status" value="1"/>
</dbReference>
<evidence type="ECO:0000256" key="4">
    <source>
        <dbReference type="ARBA" id="ARBA00022840"/>
    </source>
</evidence>
<evidence type="ECO:0000256" key="7">
    <source>
        <dbReference type="ARBA" id="ARBA00034808"/>
    </source>
</evidence>
<accession>A8MID8</accession>
<evidence type="ECO:0000313" key="12">
    <source>
        <dbReference type="Proteomes" id="UP000000269"/>
    </source>
</evidence>
<evidence type="ECO:0000256" key="2">
    <source>
        <dbReference type="ARBA" id="ARBA00022801"/>
    </source>
</evidence>
<evidence type="ECO:0000256" key="8">
    <source>
        <dbReference type="ARBA" id="ARBA00048988"/>
    </source>
</evidence>
<evidence type="ECO:0000256" key="1">
    <source>
        <dbReference type="ARBA" id="ARBA00022741"/>
    </source>
</evidence>
<dbReference type="InterPro" id="IPR000212">
    <property type="entry name" value="DNA_helicase_UvrD/REP"/>
</dbReference>
<dbReference type="InterPro" id="IPR014016">
    <property type="entry name" value="UvrD-like_ATP-bd"/>
</dbReference>
<keyword evidence="5" id="KW-0413">Isomerase</keyword>
<dbReference type="SUPFAM" id="SSF52540">
    <property type="entry name" value="P-loop containing nucleoside triphosphate hydrolases"/>
    <property type="match status" value="1"/>
</dbReference>
<dbReference type="Proteomes" id="UP000000269">
    <property type="component" value="Chromosome"/>
</dbReference>
<dbReference type="PROSITE" id="PS51198">
    <property type="entry name" value="UVRD_HELICASE_ATP_BIND"/>
    <property type="match status" value="1"/>
</dbReference>
<dbReference type="InterPro" id="IPR014017">
    <property type="entry name" value="DNA_helicase_UvrD-like_C"/>
</dbReference>
<keyword evidence="4 9" id="KW-0067">ATP-binding</keyword>
<protein>
    <recommendedName>
        <fullName evidence="7">DNA 3'-5' helicase</fullName>
        <ecNumber evidence="7">5.6.2.4</ecNumber>
    </recommendedName>
</protein>
<evidence type="ECO:0000256" key="5">
    <source>
        <dbReference type="ARBA" id="ARBA00023235"/>
    </source>
</evidence>
<dbReference type="PANTHER" id="PTHR11070">
    <property type="entry name" value="UVRD / RECB / PCRA DNA HELICASE FAMILY MEMBER"/>
    <property type="match status" value="1"/>
</dbReference>
<dbReference type="Pfam" id="PF13361">
    <property type="entry name" value="UvrD_C"/>
    <property type="match status" value="1"/>
</dbReference>
<gene>
    <name evidence="11" type="ordered locus">Clos_2033</name>
</gene>
<feature type="binding site" evidence="9">
    <location>
        <begin position="223"/>
        <end position="230"/>
    </location>
    <ligand>
        <name>ATP</name>
        <dbReference type="ChEBI" id="CHEBI:30616"/>
    </ligand>
</feature>
<dbReference type="PANTHER" id="PTHR11070:SF3">
    <property type="entry name" value="DNA 3'-5' HELICASE"/>
    <property type="match status" value="1"/>
</dbReference>
<dbReference type="GO" id="GO:0000725">
    <property type="term" value="P:recombinational repair"/>
    <property type="evidence" value="ECO:0007669"/>
    <property type="project" value="TreeGrafter"/>
</dbReference>
<organism evidence="11 12">
    <name type="scientific">Alkaliphilus oremlandii (strain OhILAs)</name>
    <name type="common">Clostridium oremlandii (strain OhILAs)</name>
    <dbReference type="NCBI Taxonomy" id="350688"/>
    <lineage>
        <taxon>Bacteria</taxon>
        <taxon>Bacillati</taxon>
        <taxon>Bacillota</taxon>
        <taxon>Clostridia</taxon>
        <taxon>Peptostreptococcales</taxon>
        <taxon>Natronincolaceae</taxon>
        <taxon>Alkaliphilus</taxon>
    </lineage>
</organism>
<comment type="catalytic activity">
    <reaction evidence="8">
        <text>ATP + H2O = ADP + phosphate + H(+)</text>
        <dbReference type="Rhea" id="RHEA:13065"/>
        <dbReference type="ChEBI" id="CHEBI:15377"/>
        <dbReference type="ChEBI" id="CHEBI:15378"/>
        <dbReference type="ChEBI" id="CHEBI:30616"/>
        <dbReference type="ChEBI" id="CHEBI:43474"/>
        <dbReference type="ChEBI" id="CHEBI:456216"/>
        <dbReference type="EC" id="5.6.2.4"/>
    </reaction>
</comment>
<dbReference type="STRING" id="350688.Clos_2033"/>
<name>A8MID8_ALKOO</name>
<evidence type="ECO:0000313" key="11">
    <source>
        <dbReference type="EMBL" id="ABW19570.1"/>
    </source>
</evidence>
<evidence type="ECO:0000259" key="10">
    <source>
        <dbReference type="PROSITE" id="PS51198"/>
    </source>
</evidence>
<feature type="domain" description="UvrD-like helicase ATP-binding" evidence="10">
    <location>
        <begin position="202"/>
        <end position="664"/>
    </location>
</feature>
<dbReference type="GO" id="GO:0005524">
    <property type="term" value="F:ATP binding"/>
    <property type="evidence" value="ECO:0007669"/>
    <property type="project" value="UniProtKB-UniRule"/>
</dbReference>
<keyword evidence="2 9" id="KW-0378">Hydrolase</keyword>
<dbReference type="InterPro" id="IPR027417">
    <property type="entry name" value="P-loop_NTPase"/>
</dbReference>
<dbReference type="eggNOG" id="COG0210">
    <property type="taxonomic scope" value="Bacteria"/>
</dbReference>
<keyword evidence="1 9" id="KW-0547">Nucleotide-binding</keyword>
<evidence type="ECO:0000256" key="9">
    <source>
        <dbReference type="PROSITE-ProRule" id="PRU00560"/>
    </source>
</evidence>
<dbReference type="EC" id="5.6.2.4" evidence="7"/>
<dbReference type="Gene3D" id="3.40.50.300">
    <property type="entry name" value="P-loop containing nucleotide triphosphate hydrolases"/>
    <property type="match status" value="2"/>
</dbReference>
<dbReference type="RefSeq" id="WP_012159879.1">
    <property type="nucleotide sequence ID" value="NC_009922.1"/>
</dbReference>
<sequence length="812" mass="94835">MKDSNITIKSNIYPRNGELFNDKVFSRQVKDRIALTKLIKLANLNPERDLTPIQLNLYKNELVKCSYNEEGDFTWGMLSRESEEVWGCRCEKVDCKRFSGCRSDLSHEDVKALKAKIESFISIQRLEDEDAYAEISKPATLIENKNIVDKQIESIDKTNIDEKAYEKLKDENDKLTKINEDIPTPVERVSISSQENEIKREILEDKQEDVIVADPTTKILVNAGPGTGKTYTLIERIKYLTLEEGINPENMMILSFSKAAIGEIHKRLSKDIEDDVSYWDLNLVDIRTFDSFATYVMKAIDQDYDLSGKGYEERIELCIEEIKKHSDIFSSIEHVIVDEIQDLVGVRARLVQTILEHVDCGFTLLGDLCQSIYDHQVKDQLDEIDSEKFNKWLRLKYKDEIKEYEFINNHRQIKELAEETLNIRKSILMDTEEEQERALLSSIERFPILSEYKKIRNSMEESNLKNACFLCRTNGQALKVSSYLHDQEIYHKVQRPSNFKLLKPWLGKVFSLFEKVIIDYDEFEVAINKLNLEETLDIKAVWEELKTIEAQRASHLNIEDFVLNLSTKKHLFDSLCIQGVSNFTVSTIHRAKGREFDQVVLLNDDILSYKEENGIRNEIKTYYVAVTRPKFKIYRSTFGEKALYMRKVNTASNRWVETQRHRFTKKVFIQNIEVGKEYDIDATSFINENILSPYNSPKENQEYLLNNVKSGEPVVLKKQVIDNDVYYYIYHDDHVIGSMSLQFTEDIYRTYKKINRIPTRDITKFPNEIRKVYIDEVCTYIKEGNTELPNEYSRKGLWLGVSLVGLGKIERY</sequence>
<dbReference type="GO" id="GO:0003677">
    <property type="term" value="F:DNA binding"/>
    <property type="evidence" value="ECO:0007669"/>
    <property type="project" value="InterPro"/>
</dbReference>
<dbReference type="KEGG" id="aoe:Clos_2033"/>
<dbReference type="HOGENOM" id="CLU_347393_0_0_9"/>
<keyword evidence="12" id="KW-1185">Reference proteome</keyword>
<reference evidence="12" key="1">
    <citation type="submission" date="2007-10" db="EMBL/GenBank/DDBJ databases">
        <title>Complete genome of Alkaliphilus oremlandii OhILAs.</title>
        <authorList>
            <person name="Copeland A."/>
            <person name="Lucas S."/>
            <person name="Lapidus A."/>
            <person name="Barry K."/>
            <person name="Detter J.C."/>
            <person name="Glavina del Rio T."/>
            <person name="Hammon N."/>
            <person name="Israni S."/>
            <person name="Dalin E."/>
            <person name="Tice H."/>
            <person name="Pitluck S."/>
            <person name="Chain P."/>
            <person name="Malfatti S."/>
            <person name="Shin M."/>
            <person name="Vergez L."/>
            <person name="Schmutz J."/>
            <person name="Larimer F."/>
            <person name="Land M."/>
            <person name="Hauser L."/>
            <person name="Kyrpides N."/>
            <person name="Mikhailova N."/>
            <person name="Stolz J.F."/>
            <person name="Dawson A."/>
            <person name="Fisher E."/>
            <person name="Crable B."/>
            <person name="Perera E."/>
            <person name="Lisak J."/>
            <person name="Ranganathan M."/>
            <person name="Basu P."/>
            <person name="Richardson P."/>
        </authorList>
    </citation>
    <scope>NUCLEOTIDE SEQUENCE [LARGE SCALE GENOMIC DNA]</scope>
    <source>
        <strain evidence="12">OhILAs</strain>
    </source>
</reference>
<evidence type="ECO:0000256" key="3">
    <source>
        <dbReference type="ARBA" id="ARBA00022806"/>
    </source>
</evidence>
<proteinExistence type="predicted"/>
<keyword evidence="3 9" id="KW-0347">Helicase</keyword>